<protein>
    <recommendedName>
        <fullName evidence="1">Pseudouridine synthase RsuA/RluA-like domain-containing protein</fullName>
    </recommendedName>
</protein>
<dbReference type="Gene3D" id="3.30.2350.10">
    <property type="entry name" value="Pseudouridine synthase"/>
    <property type="match status" value="1"/>
</dbReference>
<accession>A0A8T2IY57</accession>
<evidence type="ECO:0000259" key="1">
    <source>
        <dbReference type="Pfam" id="PF00849"/>
    </source>
</evidence>
<dbReference type="InterPro" id="IPR020103">
    <property type="entry name" value="PsdUridine_synth_cat_dom_sf"/>
</dbReference>
<dbReference type="PANTHER" id="PTHR21600">
    <property type="entry name" value="MITOCHONDRIAL RNA PSEUDOURIDINE SYNTHASE"/>
    <property type="match status" value="1"/>
</dbReference>
<evidence type="ECO:0000313" key="3">
    <source>
        <dbReference type="Proteomes" id="UP000812440"/>
    </source>
</evidence>
<sequence length="366" mass="41237">MAVIMDLLCRNMVSRSWLSLAEGSCHRASCCLSTVRSKDRIPWYQTQLEVNEKVTKSRFSPLSKRVSILRDPGVVTVDRLSKEKIFQLLGDNVVYRKDPLLVISKPQGFSVTGNQDEVSLSSLLPELQQHLGIRGDLHIVKAAPKESSGHVLLSTCHVTTKRIEEFYGLCRKKQRPVATYCAVTVGVPSQAEGEIKAALKVEQIEDLRLVVPVTNPSKGSLEKREVKRAETRYKVLDSNQGCALVQLQPMSVYQAQLLVHVTLMFCRILGDHTYSARIGKVLGENVFLPVETALPRTQMLDEGTLHRMHFSQQQMHRMPLHLHLHQLLIPGQSPREQELLTAPPPPYFQRTLQLLGLKMSEQLQSV</sequence>
<feature type="domain" description="Pseudouridine synthase RsuA/RluA-like" evidence="1">
    <location>
        <begin position="100"/>
        <end position="257"/>
    </location>
</feature>
<name>A0A8T2IY57_9PIPI</name>
<dbReference type="InterPro" id="IPR006145">
    <property type="entry name" value="PsdUridine_synth_RsuA/RluA"/>
</dbReference>
<keyword evidence="3" id="KW-1185">Reference proteome</keyword>
<dbReference type="Pfam" id="PF00849">
    <property type="entry name" value="PseudoU_synth_2"/>
    <property type="match status" value="1"/>
</dbReference>
<dbReference type="GO" id="GO:0009982">
    <property type="term" value="F:pseudouridine synthase activity"/>
    <property type="evidence" value="ECO:0007669"/>
    <property type="project" value="InterPro"/>
</dbReference>
<gene>
    <name evidence="2" type="ORF">GDO86_007183</name>
</gene>
<dbReference type="GO" id="GO:0003723">
    <property type="term" value="F:RNA binding"/>
    <property type="evidence" value="ECO:0007669"/>
    <property type="project" value="InterPro"/>
</dbReference>
<dbReference type="GO" id="GO:0001522">
    <property type="term" value="P:pseudouridine synthesis"/>
    <property type="evidence" value="ECO:0007669"/>
    <property type="project" value="InterPro"/>
</dbReference>
<dbReference type="InterPro" id="IPR050188">
    <property type="entry name" value="RluA_PseudoU_synthase"/>
</dbReference>
<dbReference type="EMBL" id="JAACNH010000007">
    <property type="protein sequence ID" value="KAG8435990.1"/>
    <property type="molecule type" value="Genomic_DNA"/>
</dbReference>
<dbReference type="AlphaFoldDB" id="A0A8T2IY57"/>
<comment type="caution">
    <text evidence="2">The sequence shown here is derived from an EMBL/GenBank/DDBJ whole genome shotgun (WGS) entry which is preliminary data.</text>
</comment>
<dbReference type="SUPFAM" id="SSF55120">
    <property type="entry name" value="Pseudouridine synthase"/>
    <property type="match status" value="1"/>
</dbReference>
<dbReference type="Proteomes" id="UP000812440">
    <property type="component" value="Chromosome 4"/>
</dbReference>
<organism evidence="2 3">
    <name type="scientific">Hymenochirus boettgeri</name>
    <name type="common">Congo dwarf clawed frog</name>
    <dbReference type="NCBI Taxonomy" id="247094"/>
    <lineage>
        <taxon>Eukaryota</taxon>
        <taxon>Metazoa</taxon>
        <taxon>Chordata</taxon>
        <taxon>Craniata</taxon>
        <taxon>Vertebrata</taxon>
        <taxon>Euteleostomi</taxon>
        <taxon>Amphibia</taxon>
        <taxon>Batrachia</taxon>
        <taxon>Anura</taxon>
        <taxon>Pipoidea</taxon>
        <taxon>Pipidae</taxon>
        <taxon>Pipinae</taxon>
        <taxon>Hymenochirus</taxon>
    </lineage>
</organism>
<dbReference type="OrthoDB" id="428658at2759"/>
<evidence type="ECO:0000313" key="2">
    <source>
        <dbReference type="EMBL" id="KAG8435990.1"/>
    </source>
</evidence>
<proteinExistence type="predicted"/>
<reference evidence="2" key="1">
    <citation type="thesis" date="2020" institute="ProQuest LLC" country="789 East Eisenhower Parkway, Ann Arbor, MI, USA">
        <title>Comparative Genomics and Chromosome Evolution.</title>
        <authorList>
            <person name="Mudd A.B."/>
        </authorList>
    </citation>
    <scope>NUCLEOTIDE SEQUENCE</scope>
    <source>
        <strain evidence="2">Female2</strain>
        <tissue evidence="2">Blood</tissue>
    </source>
</reference>
<dbReference type="PANTHER" id="PTHR21600:SF49">
    <property type="entry name" value="MITOCHONDRIAL MRNA PSEUDOURIDINE SYNTHASE RPUSD3"/>
    <property type="match status" value="1"/>
</dbReference>